<proteinExistence type="predicted"/>
<keyword evidence="2" id="KW-1185">Reference proteome</keyword>
<accession>A0A3M7MIC1</accession>
<dbReference type="EMBL" id="KE747844">
    <property type="protein sequence ID" value="RMZ74296.1"/>
    <property type="molecule type" value="Genomic_DNA"/>
</dbReference>
<evidence type="ECO:0000313" key="2">
    <source>
        <dbReference type="Proteomes" id="UP000265663"/>
    </source>
</evidence>
<dbReference type="OrthoDB" id="3785702at2759"/>
<dbReference type="AlphaFoldDB" id="A0A3M7MIC1"/>
<dbReference type="Proteomes" id="UP000265663">
    <property type="component" value="Unassembled WGS sequence"/>
</dbReference>
<organism evidence="1 2">
    <name type="scientific">Pyrenophora seminiperda CCB06</name>
    <dbReference type="NCBI Taxonomy" id="1302712"/>
    <lineage>
        <taxon>Eukaryota</taxon>
        <taxon>Fungi</taxon>
        <taxon>Dikarya</taxon>
        <taxon>Ascomycota</taxon>
        <taxon>Pezizomycotina</taxon>
        <taxon>Dothideomycetes</taxon>
        <taxon>Pleosporomycetidae</taxon>
        <taxon>Pleosporales</taxon>
        <taxon>Pleosporineae</taxon>
        <taxon>Pleosporaceae</taxon>
        <taxon>Pyrenophora</taxon>
    </lineage>
</organism>
<protein>
    <submittedName>
        <fullName evidence="1">Uncharacterized protein</fullName>
    </submittedName>
</protein>
<reference evidence="1 2" key="1">
    <citation type="journal article" date="2014" name="PLoS ONE">
        <title>De novo Genome Assembly of the Fungal Plant Pathogen Pyrenophora semeniperda.</title>
        <authorList>
            <person name="Soliai M.M."/>
            <person name="Meyer S.E."/>
            <person name="Udall J.A."/>
            <person name="Elzinga D.E."/>
            <person name="Hermansen R.A."/>
            <person name="Bodily P.M."/>
            <person name="Hart A.A."/>
            <person name="Coleman C.E."/>
        </authorList>
    </citation>
    <scope>NUCLEOTIDE SEQUENCE [LARGE SCALE GENOMIC DNA]</scope>
    <source>
        <strain evidence="1 2">CCB06</strain>
        <tissue evidence="1">Mycelium</tissue>
    </source>
</reference>
<name>A0A3M7MIC1_9PLEO</name>
<evidence type="ECO:0000313" key="1">
    <source>
        <dbReference type="EMBL" id="RMZ74296.1"/>
    </source>
</evidence>
<sequence length="326" mass="37872">MDLSVPEGGADTRTGQRLSFIDDFPLAKYEQAPRPKLERQVASTTALSTKCMRAYGYHHQQSQVRDRSKPCALWPNAIPTPKRQIMNANVDRYGVDPYFRAWMRANINSRTRCTTYAKYLIEEEDDPFVNKRLEYANVAPKKDLFEARGTRAWKERTPSTTNRARYEHNRRLECRKTAEQGSRLRILRFGFRHPLYPPHTPEMDTFGLSKDAYQSIITNIDNLHTHMQLNTKCPGSYLVASLNKVRRRGTNDALAKVSEYLRQLNASQRCIVWTVEKIPAVYDKGFGRNRTEWEISAWNAEDPLELLIQLEKWGIIESRLSLDDED</sequence>
<gene>
    <name evidence="1" type="ORF">GMOD_00003313</name>
</gene>